<evidence type="ECO:0000256" key="1">
    <source>
        <dbReference type="ARBA" id="ARBA00022737"/>
    </source>
</evidence>
<keyword evidence="2" id="KW-0040">ANK repeat</keyword>
<accession>A0AAV7ZQ13</accession>
<dbReference type="InterPro" id="IPR036770">
    <property type="entry name" value="Ankyrin_rpt-contain_sf"/>
</dbReference>
<dbReference type="EMBL" id="JANTQA010000023">
    <property type="protein sequence ID" value="KAJ3443209.1"/>
    <property type="molecule type" value="Genomic_DNA"/>
</dbReference>
<evidence type="ECO:0000256" key="2">
    <source>
        <dbReference type="ARBA" id="ARBA00023043"/>
    </source>
</evidence>
<keyword evidence="1" id="KW-0677">Repeat</keyword>
<keyword evidence="3" id="KW-0175">Coiled coil</keyword>
<feature type="coiled-coil region" evidence="3">
    <location>
        <begin position="190"/>
        <end position="227"/>
    </location>
</feature>
<dbReference type="PANTHER" id="PTHR24193">
    <property type="entry name" value="ANKYRIN REPEAT PROTEIN"/>
    <property type="match status" value="1"/>
</dbReference>
<comment type="caution">
    <text evidence="5">The sequence shown here is derived from an EMBL/GenBank/DDBJ whole genome shotgun (WGS) entry which is preliminary data.</text>
</comment>
<evidence type="ECO:0000256" key="4">
    <source>
        <dbReference type="SAM" id="MobiDB-lite"/>
    </source>
</evidence>
<feature type="compositionally biased region" description="Basic and acidic residues" evidence="4">
    <location>
        <begin position="485"/>
        <end position="500"/>
    </location>
</feature>
<feature type="region of interest" description="Disordered" evidence="4">
    <location>
        <begin position="462"/>
        <end position="503"/>
    </location>
</feature>
<organism evidence="5 6">
    <name type="scientific">Anaeramoeba flamelloides</name>
    <dbReference type="NCBI Taxonomy" id="1746091"/>
    <lineage>
        <taxon>Eukaryota</taxon>
        <taxon>Metamonada</taxon>
        <taxon>Anaeramoebidae</taxon>
        <taxon>Anaeramoeba</taxon>
    </lineage>
</organism>
<dbReference type="Proteomes" id="UP001146793">
    <property type="component" value="Unassembled WGS sequence"/>
</dbReference>
<dbReference type="AlphaFoldDB" id="A0AAV7ZQ13"/>
<dbReference type="SUPFAM" id="SSF48403">
    <property type="entry name" value="Ankyrin repeat"/>
    <property type="match status" value="2"/>
</dbReference>
<dbReference type="GO" id="GO:0005634">
    <property type="term" value="C:nucleus"/>
    <property type="evidence" value="ECO:0007669"/>
    <property type="project" value="TreeGrafter"/>
</dbReference>
<dbReference type="Gene3D" id="1.25.40.20">
    <property type="entry name" value="Ankyrin repeat-containing domain"/>
    <property type="match status" value="3"/>
</dbReference>
<evidence type="ECO:0000313" key="5">
    <source>
        <dbReference type="EMBL" id="KAJ3443209.1"/>
    </source>
</evidence>
<dbReference type="InterPro" id="IPR050663">
    <property type="entry name" value="Ankyrin-SOCS_Box"/>
</dbReference>
<proteinExistence type="predicted"/>
<dbReference type="PANTHER" id="PTHR24193:SF121">
    <property type="entry name" value="ADA2A-CONTAINING COMPLEX COMPONENT 3, ISOFORM D"/>
    <property type="match status" value="1"/>
</dbReference>
<protein>
    <submittedName>
        <fullName evidence="5">Ankyrin repeat ph and sec7 domain containing protein secg-related</fullName>
    </submittedName>
</protein>
<evidence type="ECO:0000313" key="6">
    <source>
        <dbReference type="Proteomes" id="UP001146793"/>
    </source>
</evidence>
<dbReference type="GO" id="GO:0000976">
    <property type="term" value="F:transcription cis-regulatory region binding"/>
    <property type="evidence" value="ECO:0007669"/>
    <property type="project" value="TreeGrafter"/>
</dbReference>
<feature type="compositionally biased region" description="Low complexity" evidence="4">
    <location>
        <begin position="462"/>
        <end position="482"/>
    </location>
</feature>
<reference evidence="5" key="1">
    <citation type="submission" date="2022-08" db="EMBL/GenBank/DDBJ databases">
        <title>Novel sulphate-reducing endosymbionts in the free-living metamonad Anaeramoeba.</title>
        <authorList>
            <person name="Jerlstrom-Hultqvist J."/>
            <person name="Cepicka I."/>
            <person name="Gallot-Lavallee L."/>
            <person name="Salas-Leiva D."/>
            <person name="Curtis B.A."/>
            <person name="Zahonova K."/>
            <person name="Pipaliya S."/>
            <person name="Dacks J."/>
            <person name="Roger A.J."/>
        </authorList>
    </citation>
    <scope>NUCLEOTIDE SEQUENCE</scope>
    <source>
        <strain evidence="5">Busselton2</strain>
    </source>
</reference>
<dbReference type="GO" id="GO:0045944">
    <property type="term" value="P:positive regulation of transcription by RNA polymerase II"/>
    <property type="evidence" value="ECO:0007669"/>
    <property type="project" value="TreeGrafter"/>
</dbReference>
<gene>
    <name evidence="5" type="ORF">M0812_09043</name>
</gene>
<dbReference type="InterPro" id="IPR002110">
    <property type="entry name" value="Ankyrin_rpt"/>
</dbReference>
<sequence length="624" mass="72147">MDFLFFDSSFYPSKQKTYHHLKKKLTKEDLKCVKSGSIENIKKVIKEKSLASTDDKGNTILHLLIYLNCDYETIHQALDQNQKAYPIISDLDQVNDRGWTALHFLSFSKNKKVKKYYKLLNSYGATVNFQNPQTKVTVFHLVCEMCPKVDLIEFLIESGAKYDIENNKNMTPFSIICDHEPKPKVLSLMLNKFFSELKIQQEEEKEKENENENKIEIEKQKEEEKEHKIYIIKNELPINDKKLMQTKKSQLNSGFHLYSTTENLNIDCLKLFFSFGASLDFEDEWETTVFHSICQNKNVTVNILELCQKHGANWNHKKLFGCTPFTEFCLAKKIQYPILEFALKNGANPNITSSNKQTALHRICGNYVDLKILELFKQNGADFNLQDFYSLTPFHVYCLSNNIKSNVVKYFLLNTKFTFSKNGCPLFKDPLDLICFDAKPKIKVIKLIIDFMNQTITNNVKNANNSSNKNNNNNNNSSSNSNIQDEDKNEKENGNQKENHNQNIQNPKFLWDPLLSILNKNQNPDIEIIKMLIDNGYSINSKDGKLNSPLHYLTGFTQLRVKLPLSLNMASKVLLYGNNEKNFSSFQIIKFFIDNNADVNSKNTKSQTPLLLISKTLLKLLKKN</sequence>
<name>A0AAV7ZQ13_9EUKA</name>
<evidence type="ECO:0000256" key="3">
    <source>
        <dbReference type="SAM" id="Coils"/>
    </source>
</evidence>
<dbReference type="SMART" id="SM00248">
    <property type="entry name" value="ANK"/>
    <property type="match status" value="9"/>
</dbReference>